<evidence type="ECO:0000313" key="3">
    <source>
        <dbReference type="Proteomes" id="UP000233469"/>
    </source>
</evidence>
<dbReference type="AlphaFoldDB" id="A0A2N1M0W7"/>
<evidence type="ECO:0000256" key="1">
    <source>
        <dbReference type="SAM" id="MobiDB-lite"/>
    </source>
</evidence>
<name>A0A2N1M0W7_9GLOM</name>
<dbReference type="VEuPathDB" id="FungiDB:FUN_009243"/>
<feature type="non-terminal residue" evidence="2">
    <location>
        <position position="1"/>
    </location>
</feature>
<protein>
    <submittedName>
        <fullName evidence="2">Uncharacterized protein</fullName>
    </submittedName>
</protein>
<feature type="region of interest" description="Disordered" evidence="1">
    <location>
        <begin position="81"/>
        <end position="113"/>
    </location>
</feature>
<feature type="compositionally biased region" description="Basic residues" evidence="1">
    <location>
        <begin position="91"/>
        <end position="101"/>
    </location>
</feature>
<organism evidence="2 3">
    <name type="scientific">Rhizophagus irregularis</name>
    <dbReference type="NCBI Taxonomy" id="588596"/>
    <lineage>
        <taxon>Eukaryota</taxon>
        <taxon>Fungi</taxon>
        <taxon>Fungi incertae sedis</taxon>
        <taxon>Mucoromycota</taxon>
        <taxon>Glomeromycotina</taxon>
        <taxon>Glomeromycetes</taxon>
        <taxon>Glomerales</taxon>
        <taxon>Glomeraceae</taxon>
        <taxon>Rhizophagus</taxon>
    </lineage>
</organism>
<dbReference type="EMBL" id="LLXL01007984">
    <property type="protein sequence ID" value="PKK55291.1"/>
    <property type="molecule type" value="Genomic_DNA"/>
</dbReference>
<evidence type="ECO:0000313" key="2">
    <source>
        <dbReference type="EMBL" id="PKK55291.1"/>
    </source>
</evidence>
<proteinExistence type="predicted"/>
<reference evidence="2 3" key="1">
    <citation type="submission" date="2016-04" db="EMBL/GenBank/DDBJ databases">
        <title>Genome analyses suggest a sexual origin of heterokaryosis in a supposedly ancient asexual fungus.</title>
        <authorList>
            <person name="Ropars J."/>
            <person name="Sedzielewska K."/>
            <person name="Noel J."/>
            <person name="Charron P."/>
            <person name="Farinelli L."/>
            <person name="Marton T."/>
            <person name="Kruger M."/>
            <person name="Pelin A."/>
            <person name="Brachmann A."/>
            <person name="Corradi N."/>
        </authorList>
    </citation>
    <scope>NUCLEOTIDE SEQUENCE [LARGE SCALE GENOMIC DNA]</scope>
    <source>
        <strain evidence="2 3">C2</strain>
    </source>
</reference>
<reference evidence="2 3" key="2">
    <citation type="submission" date="2017-10" db="EMBL/GenBank/DDBJ databases">
        <title>Extensive intraspecific genome diversity in a model arbuscular mycorrhizal fungus.</title>
        <authorList>
            <person name="Chen E.C.H."/>
            <person name="Morin E."/>
            <person name="Baudet D."/>
            <person name="Noel J."/>
            <person name="Ndikumana S."/>
            <person name="Charron P."/>
            <person name="St-Onge C."/>
            <person name="Giorgi J."/>
            <person name="Grigoriev I.V."/>
            <person name="Roux C."/>
            <person name="Martin F.M."/>
            <person name="Corradi N."/>
        </authorList>
    </citation>
    <scope>NUCLEOTIDE SEQUENCE [LARGE SCALE GENOMIC DNA]</scope>
    <source>
        <strain evidence="2 3">C2</strain>
    </source>
</reference>
<sequence>LNIERLEYKKEFKSFWKIIIQEHHEKENLTPKTKLLTKDLPQSSQVNHKIINKSIKINDDDNTSNLLIELQNQNEDHYLSKQNENPETSKVNHKKINKNIKRNNEEVTADDPF</sequence>
<gene>
    <name evidence="2" type="ORF">RhiirC2_802808</name>
</gene>
<accession>A0A2N1M0W7</accession>
<comment type="caution">
    <text evidence="2">The sequence shown here is derived from an EMBL/GenBank/DDBJ whole genome shotgun (WGS) entry which is preliminary data.</text>
</comment>
<dbReference type="Proteomes" id="UP000233469">
    <property type="component" value="Unassembled WGS sequence"/>
</dbReference>